<sequence length="46" mass="5382">MIKHYVRNIATDIPYIMLFYSEVFSSTNLRPNQDTLNETVFAESIV</sequence>
<dbReference type="Proteomes" id="UP000095333">
    <property type="component" value="Unassembled WGS sequence"/>
</dbReference>
<reference evidence="1 2" key="1">
    <citation type="submission" date="2015-09" db="EMBL/GenBank/DDBJ databases">
        <authorList>
            <consortium name="Pathogen Informatics"/>
        </authorList>
    </citation>
    <scope>NUCLEOTIDE SEQUENCE [LARGE SCALE GENOMIC DNA]</scope>
    <source>
        <strain evidence="1 2">2789STDY5834842</strain>
    </source>
</reference>
<protein>
    <submittedName>
        <fullName evidence="1">Uncharacterized protein</fullName>
    </submittedName>
</protein>
<accession>A0A174MLC2</accession>
<evidence type="ECO:0000313" key="2">
    <source>
        <dbReference type="Proteomes" id="UP000095333"/>
    </source>
</evidence>
<dbReference type="EMBL" id="CYZI01000046">
    <property type="protein sequence ID" value="CUP37083.1"/>
    <property type="molecule type" value="Genomic_DNA"/>
</dbReference>
<gene>
    <name evidence="1" type="ORF">ERS852457_03969</name>
</gene>
<dbReference type="AlphaFoldDB" id="A0A174MLC2"/>
<organism evidence="1 2">
    <name type="scientific">Phocaeicola vulgatus</name>
    <name type="common">Bacteroides vulgatus</name>
    <dbReference type="NCBI Taxonomy" id="821"/>
    <lineage>
        <taxon>Bacteria</taxon>
        <taxon>Pseudomonadati</taxon>
        <taxon>Bacteroidota</taxon>
        <taxon>Bacteroidia</taxon>
        <taxon>Bacteroidales</taxon>
        <taxon>Bacteroidaceae</taxon>
        <taxon>Phocaeicola</taxon>
    </lineage>
</organism>
<evidence type="ECO:0000313" key="1">
    <source>
        <dbReference type="EMBL" id="CUP37083.1"/>
    </source>
</evidence>
<name>A0A174MLC2_PHOVU</name>
<proteinExistence type="predicted"/>